<feature type="transmembrane region" description="Helical" evidence="5">
    <location>
        <begin position="42"/>
        <end position="62"/>
    </location>
</feature>
<dbReference type="Pfam" id="PF01925">
    <property type="entry name" value="TauE"/>
    <property type="match status" value="1"/>
</dbReference>
<feature type="transmembrane region" description="Helical" evidence="5">
    <location>
        <begin position="261"/>
        <end position="279"/>
    </location>
</feature>
<comment type="similarity">
    <text evidence="5">Belongs to the 4-toluene sulfonate uptake permease (TSUP) (TC 2.A.102) family.</text>
</comment>
<dbReference type="PANTHER" id="PTHR43701:SF12">
    <property type="entry name" value="MEMBRANE TRANSPORTER PROTEIN YTNM-RELATED"/>
    <property type="match status" value="1"/>
</dbReference>
<keyword evidence="2 5" id="KW-0812">Transmembrane</keyword>
<protein>
    <recommendedName>
        <fullName evidence="5">Probable membrane transporter protein</fullName>
    </recommendedName>
</protein>
<feature type="transmembrane region" description="Helical" evidence="5">
    <location>
        <begin position="202"/>
        <end position="223"/>
    </location>
</feature>
<evidence type="ECO:0000256" key="5">
    <source>
        <dbReference type="RuleBase" id="RU363041"/>
    </source>
</evidence>
<dbReference type="InterPro" id="IPR002781">
    <property type="entry name" value="TM_pro_TauE-like"/>
</dbReference>
<keyword evidence="3 5" id="KW-1133">Transmembrane helix</keyword>
<evidence type="ECO:0000256" key="3">
    <source>
        <dbReference type="ARBA" id="ARBA00022989"/>
    </source>
</evidence>
<evidence type="ECO:0000256" key="2">
    <source>
        <dbReference type="ARBA" id="ARBA00022692"/>
    </source>
</evidence>
<dbReference type="HOGENOM" id="CLU_045498_0_0_0"/>
<organism evidence="6 7">
    <name type="scientific">Rubinisphaera brasiliensis (strain ATCC 49424 / DSM 5305 / JCM 21570 / IAM 15109 / NBRC 103401 / IFAM 1448)</name>
    <name type="common">Planctomyces brasiliensis</name>
    <dbReference type="NCBI Taxonomy" id="756272"/>
    <lineage>
        <taxon>Bacteria</taxon>
        <taxon>Pseudomonadati</taxon>
        <taxon>Planctomycetota</taxon>
        <taxon>Planctomycetia</taxon>
        <taxon>Planctomycetales</taxon>
        <taxon>Planctomycetaceae</taxon>
        <taxon>Rubinisphaera</taxon>
    </lineage>
</organism>
<dbReference type="AlphaFoldDB" id="F0SG69"/>
<feature type="transmembrane region" description="Helical" evidence="5">
    <location>
        <begin position="161"/>
        <end position="190"/>
    </location>
</feature>
<dbReference type="OrthoDB" id="272526at2"/>
<dbReference type="EMBL" id="CP002546">
    <property type="protein sequence ID" value="ADY59411.1"/>
    <property type="molecule type" value="Genomic_DNA"/>
</dbReference>
<dbReference type="Proteomes" id="UP000006860">
    <property type="component" value="Chromosome"/>
</dbReference>
<dbReference type="RefSeq" id="WP_013628138.1">
    <property type="nucleotide sequence ID" value="NC_015174.1"/>
</dbReference>
<keyword evidence="4 5" id="KW-0472">Membrane</keyword>
<dbReference type="GO" id="GO:0005886">
    <property type="term" value="C:plasma membrane"/>
    <property type="evidence" value="ECO:0007669"/>
    <property type="project" value="UniProtKB-SubCell"/>
</dbReference>
<evidence type="ECO:0000256" key="4">
    <source>
        <dbReference type="ARBA" id="ARBA00023136"/>
    </source>
</evidence>
<keyword evidence="7" id="KW-1185">Reference proteome</keyword>
<keyword evidence="5" id="KW-1003">Cell membrane</keyword>
<gene>
    <name evidence="6" type="ordered locus">Plabr_1801</name>
</gene>
<feature type="transmembrane region" description="Helical" evidence="5">
    <location>
        <begin position="230"/>
        <end position="249"/>
    </location>
</feature>
<dbReference type="PANTHER" id="PTHR43701">
    <property type="entry name" value="MEMBRANE TRANSPORTER PROTEIN MJ0441-RELATED"/>
    <property type="match status" value="1"/>
</dbReference>
<feature type="transmembrane region" description="Helical" evidence="5">
    <location>
        <begin position="12"/>
        <end position="36"/>
    </location>
</feature>
<evidence type="ECO:0000256" key="1">
    <source>
        <dbReference type="ARBA" id="ARBA00004141"/>
    </source>
</evidence>
<feature type="transmembrane region" description="Helical" evidence="5">
    <location>
        <begin position="99"/>
        <end position="123"/>
    </location>
</feature>
<comment type="subcellular location">
    <subcellularLocation>
        <location evidence="5">Cell membrane</location>
        <topology evidence="5">Multi-pass membrane protein</topology>
    </subcellularLocation>
    <subcellularLocation>
        <location evidence="1">Membrane</location>
        <topology evidence="1">Multi-pass membrane protein</topology>
    </subcellularLocation>
</comment>
<accession>F0SG69</accession>
<dbReference type="eggNOG" id="COG0730">
    <property type="taxonomic scope" value="Bacteria"/>
</dbReference>
<name>F0SG69_RUBBR</name>
<evidence type="ECO:0000313" key="6">
    <source>
        <dbReference type="EMBL" id="ADY59411.1"/>
    </source>
</evidence>
<sequence length="281" mass="30078">MESLIILISGTVVGLVAGLFGVGGSFLLVPLLTFATNVPAEILIGSCACQVLGPATAAILSYRIRLKELQIPFILLGGIVSGTLMGARGLQAVNDYGDAASVSSVVQMSYLLLIWSLGLFSLWEANRHRRMKPISIGWLTMPWIKPTLEVFGRQRRHKISIVALSLFGVIVGLLSGFLGLSGGVILVPGLHYLFGIPTKRSARLSMILVGMIAVQAIFIHAGYHRIDLRIVGMLLVGGTVGAQVGVMLSDRTTGGTLRKQFAWLLLASALGLTGFFLFYKN</sequence>
<dbReference type="InterPro" id="IPR051598">
    <property type="entry name" value="TSUP/Inactive_protease-like"/>
</dbReference>
<reference evidence="7" key="1">
    <citation type="submission" date="2011-02" db="EMBL/GenBank/DDBJ databases">
        <title>The complete genome of Planctomyces brasiliensis DSM 5305.</title>
        <authorList>
            <person name="Lucas S."/>
            <person name="Copeland A."/>
            <person name="Lapidus A."/>
            <person name="Bruce D."/>
            <person name="Goodwin L."/>
            <person name="Pitluck S."/>
            <person name="Kyrpides N."/>
            <person name="Mavromatis K."/>
            <person name="Pagani I."/>
            <person name="Ivanova N."/>
            <person name="Ovchinnikova G."/>
            <person name="Lu M."/>
            <person name="Detter J.C."/>
            <person name="Han C."/>
            <person name="Land M."/>
            <person name="Hauser L."/>
            <person name="Markowitz V."/>
            <person name="Cheng J.-F."/>
            <person name="Hugenholtz P."/>
            <person name="Woyke T."/>
            <person name="Wu D."/>
            <person name="Tindall B."/>
            <person name="Pomrenke H.G."/>
            <person name="Brambilla E."/>
            <person name="Klenk H.-P."/>
            <person name="Eisen J.A."/>
        </authorList>
    </citation>
    <scope>NUCLEOTIDE SEQUENCE [LARGE SCALE GENOMIC DNA]</scope>
    <source>
        <strain evidence="7">ATCC 49424 / DSM 5305 / JCM 21570 / NBRC 103401 / IFAM 1448</strain>
    </source>
</reference>
<dbReference type="KEGG" id="pbs:Plabr_1801"/>
<feature type="transmembrane region" description="Helical" evidence="5">
    <location>
        <begin position="69"/>
        <end position="87"/>
    </location>
</feature>
<evidence type="ECO:0000313" key="7">
    <source>
        <dbReference type="Proteomes" id="UP000006860"/>
    </source>
</evidence>
<proteinExistence type="inferred from homology"/>